<keyword evidence="2" id="KW-1185">Reference proteome</keyword>
<reference evidence="1" key="1">
    <citation type="journal article" date="2021" name="Nat. Commun.">
        <title>Genetic determinants of endophytism in the Arabidopsis root mycobiome.</title>
        <authorList>
            <person name="Mesny F."/>
            <person name="Miyauchi S."/>
            <person name="Thiergart T."/>
            <person name="Pickel B."/>
            <person name="Atanasova L."/>
            <person name="Karlsson M."/>
            <person name="Huettel B."/>
            <person name="Barry K.W."/>
            <person name="Haridas S."/>
            <person name="Chen C."/>
            <person name="Bauer D."/>
            <person name="Andreopoulos W."/>
            <person name="Pangilinan J."/>
            <person name="LaButti K."/>
            <person name="Riley R."/>
            <person name="Lipzen A."/>
            <person name="Clum A."/>
            <person name="Drula E."/>
            <person name="Henrissat B."/>
            <person name="Kohler A."/>
            <person name="Grigoriev I.V."/>
            <person name="Martin F.M."/>
            <person name="Hacquard S."/>
        </authorList>
    </citation>
    <scope>NUCLEOTIDE SEQUENCE</scope>
    <source>
        <strain evidence="1">MPI-CAGE-CH-0235</strain>
    </source>
</reference>
<protein>
    <submittedName>
        <fullName evidence="1">Uncharacterized protein</fullName>
    </submittedName>
</protein>
<name>A0A8K0SBL1_9HYPO</name>
<evidence type="ECO:0000313" key="1">
    <source>
        <dbReference type="EMBL" id="KAH7303383.1"/>
    </source>
</evidence>
<dbReference type="EMBL" id="JAGPNK010000034">
    <property type="protein sequence ID" value="KAH7303383.1"/>
    <property type="molecule type" value="Genomic_DNA"/>
</dbReference>
<dbReference type="OrthoDB" id="5400577at2759"/>
<dbReference type="AlphaFoldDB" id="A0A8K0SBL1"/>
<gene>
    <name evidence="1" type="ORF">B0I35DRAFT_415167</name>
</gene>
<proteinExistence type="predicted"/>
<sequence length="173" mass="19708">MIKQESMGEASASMGDASIAMFAYQSDREAAGIARAINNGYQPGKHKEEDASRGRKSYVPAVKKGQDRMLNNWIVWSIAFDQNAKGHTPTTLWPLLLGKNCQFPPLVNFKDFFQYYILKSVGRLSQKKKPTLDSIKTAAEFFFAGFTRYTEIEVAEEDRHEIYHRSGLRMFIL</sequence>
<dbReference type="Proteomes" id="UP000813444">
    <property type="component" value="Unassembled WGS sequence"/>
</dbReference>
<evidence type="ECO:0000313" key="2">
    <source>
        <dbReference type="Proteomes" id="UP000813444"/>
    </source>
</evidence>
<organism evidence="1 2">
    <name type="scientific">Stachybotrys elegans</name>
    <dbReference type="NCBI Taxonomy" id="80388"/>
    <lineage>
        <taxon>Eukaryota</taxon>
        <taxon>Fungi</taxon>
        <taxon>Dikarya</taxon>
        <taxon>Ascomycota</taxon>
        <taxon>Pezizomycotina</taxon>
        <taxon>Sordariomycetes</taxon>
        <taxon>Hypocreomycetidae</taxon>
        <taxon>Hypocreales</taxon>
        <taxon>Stachybotryaceae</taxon>
        <taxon>Stachybotrys</taxon>
    </lineage>
</organism>
<accession>A0A8K0SBL1</accession>
<comment type="caution">
    <text evidence="1">The sequence shown here is derived from an EMBL/GenBank/DDBJ whole genome shotgun (WGS) entry which is preliminary data.</text>
</comment>